<name>A0A6S7KAJ3_PARCT</name>
<evidence type="ECO:0000313" key="1">
    <source>
        <dbReference type="EMBL" id="CAB4038970.1"/>
    </source>
</evidence>
<organism evidence="1 2">
    <name type="scientific">Paramuricea clavata</name>
    <name type="common">Red gorgonian</name>
    <name type="synonym">Violescent sea-whip</name>
    <dbReference type="NCBI Taxonomy" id="317549"/>
    <lineage>
        <taxon>Eukaryota</taxon>
        <taxon>Metazoa</taxon>
        <taxon>Cnidaria</taxon>
        <taxon>Anthozoa</taxon>
        <taxon>Octocorallia</taxon>
        <taxon>Malacalcyonacea</taxon>
        <taxon>Plexauridae</taxon>
        <taxon>Paramuricea</taxon>
    </lineage>
</organism>
<dbReference type="AlphaFoldDB" id="A0A6S7KAJ3"/>
<comment type="caution">
    <text evidence="1">The sequence shown here is derived from an EMBL/GenBank/DDBJ whole genome shotgun (WGS) entry which is preliminary data.</text>
</comment>
<dbReference type="Proteomes" id="UP001152795">
    <property type="component" value="Unassembled WGS sequence"/>
</dbReference>
<dbReference type="EMBL" id="CACRXK020024806">
    <property type="protein sequence ID" value="CAB4038970.1"/>
    <property type="molecule type" value="Genomic_DNA"/>
</dbReference>
<keyword evidence="2" id="KW-1185">Reference proteome</keyword>
<reference evidence="1" key="1">
    <citation type="submission" date="2020-04" db="EMBL/GenBank/DDBJ databases">
        <authorList>
            <person name="Alioto T."/>
            <person name="Alioto T."/>
            <person name="Gomez Garrido J."/>
        </authorList>
    </citation>
    <scope>NUCLEOTIDE SEQUENCE</scope>
    <source>
        <strain evidence="1">A484AB</strain>
    </source>
</reference>
<gene>
    <name evidence="1" type="ORF">PACLA_8A041971</name>
</gene>
<accession>A0A6S7KAJ3</accession>
<protein>
    <submittedName>
        <fullName evidence="1">Uncharacterized protein</fullName>
    </submittedName>
</protein>
<sequence>MLRKLSCLLVICIVAFTHGGVLRTTKVHDDDSCSEMYVNCTTNEDCCGFMRCLDFGSGDQCMYGTDNPQIKSVGQAVQPPVDLIKNLGCSLIAQTCETLLDCCAPYVCSRKYLVLRLLKQK</sequence>
<dbReference type="OrthoDB" id="6004197at2759"/>
<proteinExistence type="predicted"/>
<evidence type="ECO:0000313" key="2">
    <source>
        <dbReference type="Proteomes" id="UP001152795"/>
    </source>
</evidence>